<keyword evidence="1" id="KW-0949">S-adenosyl-L-methionine</keyword>
<gene>
    <name evidence="6" type="ORF">IAC50_04620</name>
</gene>
<sequence>MKYILNENVALRSWRLVPHAFYIRGDRDAHGLSGEAFELLCRCDGKQDIESAEDLKKIAATGFARPAFEGETLTRWQERRVCDNRYFPALNWMITGKCNYNCLHCFNAADNAPLMSEFSMEEAMRLIDEADRCGINAFTITGGEPMLHKNFFDILEAVYDRGMFVEEINTNGHFIDEASLARLKELDERILIKISFDGIGHHDWMRNREGAEEKALQAFALCKEYGFTVMSQTNVHRKNLDTLMETVETLEEMGVDAIRLIRTTEVPRWELNSGGATLSVEEYYEAMLDLIGTYLKKPRQMILNIWQFADIFPGSGTYRARPVECGPGEYRDSLPVCRGARGMVAVTANGNVFPCHQISGFFESRGVCLGNVKEDGLQPLLQKGAYLDEVCATVGDLKKHNTQCGSCPYFKYCAGGCRAVAIVLNGGKWDKDPLKCIFFLKGYYRRLTELMGDWENTAPVIL</sequence>
<dbReference type="PROSITE" id="PS51918">
    <property type="entry name" value="RADICAL_SAM"/>
    <property type="match status" value="1"/>
</dbReference>
<dbReference type="SUPFAM" id="SSF102114">
    <property type="entry name" value="Radical SAM enzymes"/>
    <property type="match status" value="1"/>
</dbReference>
<dbReference type="InterPro" id="IPR013785">
    <property type="entry name" value="Aldolase_TIM"/>
</dbReference>
<dbReference type="InterPro" id="IPR006638">
    <property type="entry name" value="Elp3/MiaA/NifB-like_rSAM"/>
</dbReference>
<evidence type="ECO:0000256" key="3">
    <source>
        <dbReference type="ARBA" id="ARBA00023004"/>
    </source>
</evidence>
<proteinExistence type="predicted"/>
<evidence type="ECO:0000256" key="1">
    <source>
        <dbReference type="ARBA" id="ARBA00022691"/>
    </source>
</evidence>
<organism evidence="6 7">
    <name type="scientific">Candidatus Allocopromorpha excrementigallinarum</name>
    <dbReference type="NCBI Taxonomy" id="2840742"/>
    <lineage>
        <taxon>Bacteria</taxon>
        <taxon>Bacillati</taxon>
        <taxon>Bacillota</taxon>
        <taxon>Clostridia</taxon>
        <taxon>Eubacteriales</taxon>
        <taxon>Eubacteriaceae</taxon>
        <taxon>Eubacteriaceae incertae sedis</taxon>
        <taxon>Candidatus Allocopromorpha</taxon>
    </lineage>
</organism>
<dbReference type="GO" id="GO:0003824">
    <property type="term" value="F:catalytic activity"/>
    <property type="evidence" value="ECO:0007669"/>
    <property type="project" value="InterPro"/>
</dbReference>
<keyword evidence="4" id="KW-0411">Iron-sulfur</keyword>
<dbReference type="EMBL" id="DVMP01000085">
    <property type="protein sequence ID" value="HIU25758.1"/>
    <property type="molecule type" value="Genomic_DNA"/>
</dbReference>
<dbReference type="PANTHER" id="PTHR11228:SF7">
    <property type="entry name" value="PQQA PEPTIDE CYCLASE"/>
    <property type="match status" value="1"/>
</dbReference>
<reference evidence="6" key="1">
    <citation type="submission" date="2020-10" db="EMBL/GenBank/DDBJ databases">
        <authorList>
            <person name="Gilroy R."/>
        </authorList>
    </citation>
    <scope>NUCLEOTIDE SEQUENCE</scope>
    <source>
        <strain evidence="6">ChiHcec3-6078</strain>
    </source>
</reference>
<dbReference type="Pfam" id="PF04055">
    <property type="entry name" value="Radical_SAM"/>
    <property type="match status" value="1"/>
</dbReference>
<dbReference type="GO" id="GO:0051536">
    <property type="term" value="F:iron-sulfur cluster binding"/>
    <property type="evidence" value="ECO:0007669"/>
    <property type="project" value="UniProtKB-KW"/>
</dbReference>
<evidence type="ECO:0000256" key="2">
    <source>
        <dbReference type="ARBA" id="ARBA00022723"/>
    </source>
</evidence>
<dbReference type="CDD" id="cd01335">
    <property type="entry name" value="Radical_SAM"/>
    <property type="match status" value="1"/>
</dbReference>
<comment type="caution">
    <text evidence="6">The sequence shown here is derived from an EMBL/GenBank/DDBJ whole genome shotgun (WGS) entry which is preliminary data.</text>
</comment>
<evidence type="ECO:0000259" key="5">
    <source>
        <dbReference type="PROSITE" id="PS51918"/>
    </source>
</evidence>
<dbReference type="AlphaFoldDB" id="A0A9D1I208"/>
<dbReference type="InterPro" id="IPR058240">
    <property type="entry name" value="rSAM_sf"/>
</dbReference>
<evidence type="ECO:0000313" key="6">
    <source>
        <dbReference type="EMBL" id="HIU25758.1"/>
    </source>
</evidence>
<dbReference type="NCBIfam" id="TIGR04085">
    <property type="entry name" value="rSAM_more_4Fe4S"/>
    <property type="match status" value="1"/>
</dbReference>
<accession>A0A9D1I208</accession>
<protein>
    <submittedName>
        <fullName evidence="6">Radical SAM protein</fullName>
    </submittedName>
</protein>
<reference evidence="6" key="2">
    <citation type="journal article" date="2021" name="PeerJ">
        <title>Extensive microbial diversity within the chicken gut microbiome revealed by metagenomics and culture.</title>
        <authorList>
            <person name="Gilroy R."/>
            <person name="Ravi A."/>
            <person name="Getino M."/>
            <person name="Pursley I."/>
            <person name="Horton D.L."/>
            <person name="Alikhan N.F."/>
            <person name="Baker D."/>
            <person name="Gharbi K."/>
            <person name="Hall N."/>
            <person name="Watson M."/>
            <person name="Adriaenssens E.M."/>
            <person name="Foster-Nyarko E."/>
            <person name="Jarju S."/>
            <person name="Secka A."/>
            <person name="Antonio M."/>
            <person name="Oren A."/>
            <person name="Chaudhuri R.R."/>
            <person name="La Ragione R."/>
            <person name="Hildebrand F."/>
            <person name="Pallen M.J."/>
        </authorList>
    </citation>
    <scope>NUCLEOTIDE SEQUENCE</scope>
    <source>
        <strain evidence="6">ChiHcec3-6078</strain>
    </source>
</reference>
<feature type="domain" description="Radical SAM core" evidence="5">
    <location>
        <begin position="84"/>
        <end position="309"/>
    </location>
</feature>
<evidence type="ECO:0000256" key="4">
    <source>
        <dbReference type="ARBA" id="ARBA00023014"/>
    </source>
</evidence>
<dbReference type="Proteomes" id="UP000824090">
    <property type="component" value="Unassembled WGS sequence"/>
</dbReference>
<dbReference type="InterPro" id="IPR023885">
    <property type="entry name" value="4Fe4S-binding_SPASM_dom"/>
</dbReference>
<dbReference type="SFLD" id="SFLDG01386">
    <property type="entry name" value="main_SPASM_domain-containing"/>
    <property type="match status" value="1"/>
</dbReference>
<keyword evidence="3" id="KW-0408">Iron</keyword>
<dbReference type="PANTHER" id="PTHR11228">
    <property type="entry name" value="RADICAL SAM DOMAIN PROTEIN"/>
    <property type="match status" value="1"/>
</dbReference>
<name>A0A9D1I208_9FIRM</name>
<dbReference type="InterPro" id="IPR050377">
    <property type="entry name" value="Radical_SAM_PqqE_MftC-like"/>
</dbReference>
<evidence type="ECO:0000313" key="7">
    <source>
        <dbReference type="Proteomes" id="UP000824090"/>
    </source>
</evidence>
<dbReference type="SMART" id="SM00729">
    <property type="entry name" value="Elp3"/>
    <property type="match status" value="1"/>
</dbReference>
<dbReference type="InterPro" id="IPR007197">
    <property type="entry name" value="rSAM"/>
</dbReference>
<dbReference type="Pfam" id="PF13186">
    <property type="entry name" value="SPASM"/>
    <property type="match status" value="1"/>
</dbReference>
<dbReference type="GO" id="GO:0046872">
    <property type="term" value="F:metal ion binding"/>
    <property type="evidence" value="ECO:0007669"/>
    <property type="project" value="UniProtKB-KW"/>
</dbReference>
<dbReference type="Gene3D" id="3.20.20.70">
    <property type="entry name" value="Aldolase class I"/>
    <property type="match status" value="1"/>
</dbReference>
<dbReference type="SFLD" id="SFLDS00029">
    <property type="entry name" value="Radical_SAM"/>
    <property type="match status" value="1"/>
</dbReference>
<dbReference type="SFLD" id="SFLDG01067">
    <property type="entry name" value="SPASM/twitch_domain_containing"/>
    <property type="match status" value="1"/>
</dbReference>
<keyword evidence="2" id="KW-0479">Metal-binding</keyword>